<dbReference type="PANTHER" id="PTHR32039">
    <property type="entry name" value="MAGNESIUM-CHELATASE SUBUNIT CHLI"/>
    <property type="match status" value="1"/>
</dbReference>
<dbReference type="InterPro" id="IPR001208">
    <property type="entry name" value="MCM_dom"/>
</dbReference>
<evidence type="ECO:0000313" key="4">
    <source>
        <dbReference type="EMBL" id="QDL56453.1"/>
    </source>
</evidence>
<proteinExistence type="predicted"/>
<evidence type="ECO:0000256" key="1">
    <source>
        <dbReference type="ARBA" id="ARBA00022741"/>
    </source>
</evidence>
<dbReference type="InterPro" id="IPR000523">
    <property type="entry name" value="Mg_chelatse_chII-like_cat_dom"/>
</dbReference>
<evidence type="ECO:0000313" key="5">
    <source>
        <dbReference type="Proteomes" id="UP000317365"/>
    </source>
</evidence>
<dbReference type="AlphaFoldDB" id="A0A515EV74"/>
<dbReference type="SUPFAM" id="SSF52540">
    <property type="entry name" value="P-loop containing nucleoside triphosphate hydrolases"/>
    <property type="match status" value="1"/>
</dbReference>
<dbReference type="GO" id="GO:0003677">
    <property type="term" value="F:DNA binding"/>
    <property type="evidence" value="ECO:0007669"/>
    <property type="project" value="InterPro"/>
</dbReference>
<dbReference type="EMBL" id="CP036282">
    <property type="protein sequence ID" value="QDL56453.1"/>
    <property type="molecule type" value="Genomic_DNA"/>
</dbReference>
<keyword evidence="2 4" id="KW-0067">ATP-binding</keyword>
<dbReference type="PROSITE" id="PS50051">
    <property type="entry name" value="MCM_2"/>
    <property type="match status" value="1"/>
</dbReference>
<organism evidence="4 5">
    <name type="scientific">Rhodoferax aquaticus</name>
    <dbReference type="NCBI Taxonomy" id="2527691"/>
    <lineage>
        <taxon>Bacteria</taxon>
        <taxon>Pseudomonadati</taxon>
        <taxon>Pseudomonadota</taxon>
        <taxon>Betaproteobacteria</taxon>
        <taxon>Burkholderiales</taxon>
        <taxon>Comamonadaceae</taxon>
        <taxon>Rhodoferax</taxon>
    </lineage>
</organism>
<dbReference type="InterPro" id="IPR025158">
    <property type="entry name" value="Mg_chelat-rel_C"/>
</dbReference>
<dbReference type="GO" id="GO:0005524">
    <property type="term" value="F:ATP binding"/>
    <property type="evidence" value="ECO:0007669"/>
    <property type="project" value="UniProtKB-KW"/>
</dbReference>
<dbReference type="PANTHER" id="PTHR32039:SF7">
    <property type="entry name" value="COMPETENCE PROTEIN COMM"/>
    <property type="match status" value="1"/>
</dbReference>
<dbReference type="InterPro" id="IPR027417">
    <property type="entry name" value="P-loop_NTPase"/>
</dbReference>
<feature type="domain" description="MCM C-terminal AAA(+) ATPase" evidence="3">
    <location>
        <begin position="15"/>
        <end position="106"/>
    </location>
</feature>
<reference evidence="5" key="1">
    <citation type="submission" date="2019-02" db="EMBL/GenBank/DDBJ databases">
        <title>Complete genome sequence of Rhodoferax sp. Gr-4.</title>
        <authorList>
            <person name="Jin L."/>
        </authorList>
    </citation>
    <scope>NUCLEOTIDE SEQUENCE [LARGE SCALE GENOMIC DNA]</scope>
    <source>
        <strain evidence="5">Gr-4</strain>
    </source>
</reference>
<name>A0A515EV74_9BURK</name>
<evidence type="ECO:0000256" key="2">
    <source>
        <dbReference type="ARBA" id="ARBA00022840"/>
    </source>
</evidence>
<keyword evidence="5" id="KW-1185">Reference proteome</keyword>
<dbReference type="KEGG" id="rhg:EXZ61_21105"/>
<sequence length="223" mass="24091">MGCGSRTGLYCPQPLAHHGVLFLDELPEYPRAALEALREPLETGTITIARAARRAEFPARFQLIAAMNPCPCGYQGSNTRACRCTPDQVHRYQSKLSGPLMDRIDLHIEVPALPAPELLGATVGESSASVQSRCTAARERAHARQGKPNHALAGQDIDAHCLLAPDAAKFLQSAAAQLGWSARGTHRTLKIARTIADLAASETTLLTHVAEAMQYRRALRASH</sequence>
<accession>A0A515EV74</accession>
<dbReference type="InterPro" id="IPR045006">
    <property type="entry name" value="CHLI-like"/>
</dbReference>
<gene>
    <name evidence="4" type="ORF">EXZ61_21105</name>
</gene>
<evidence type="ECO:0000259" key="3">
    <source>
        <dbReference type="PROSITE" id="PS50051"/>
    </source>
</evidence>
<dbReference type="Gene3D" id="3.40.50.300">
    <property type="entry name" value="P-loop containing nucleotide triphosphate hydrolases"/>
    <property type="match status" value="1"/>
</dbReference>
<protein>
    <submittedName>
        <fullName evidence="4">ATP-binding protein</fullName>
    </submittedName>
</protein>
<dbReference type="Pfam" id="PF01078">
    <property type="entry name" value="Mg_chelatase"/>
    <property type="match status" value="1"/>
</dbReference>
<dbReference type="Proteomes" id="UP000317365">
    <property type="component" value="Chromosome"/>
</dbReference>
<reference evidence="5" key="2">
    <citation type="journal article" date="2020" name="Int. J. Syst. Evol. Microbiol.">
        <title>Genomic insights into a novel species Rhodoferax aquaticus sp. nov., isolated from freshwater.</title>
        <authorList>
            <person name="Li T."/>
            <person name="Zhuo Y."/>
            <person name="Jin C.Z."/>
            <person name="Wu X."/>
            <person name="Ko S.R."/>
            <person name="Jin F.J."/>
            <person name="Ahn C.Y."/>
            <person name="Oh H.M."/>
            <person name="Lee H.G."/>
            <person name="Jin L."/>
        </authorList>
    </citation>
    <scope>NUCLEOTIDE SEQUENCE [LARGE SCALE GENOMIC DNA]</scope>
    <source>
        <strain evidence="5">Gr-4</strain>
    </source>
</reference>
<dbReference type="Pfam" id="PF13335">
    <property type="entry name" value="Mg_chelatase_C"/>
    <property type="match status" value="1"/>
</dbReference>
<keyword evidence="1" id="KW-0547">Nucleotide-binding</keyword>